<comment type="caution">
    <text evidence="3">The sequence shown here is derived from an EMBL/GenBank/DDBJ whole genome shotgun (WGS) entry which is preliminary data.</text>
</comment>
<dbReference type="Pfam" id="PF09557">
    <property type="entry name" value="DUF2382"/>
    <property type="match status" value="1"/>
</dbReference>
<evidence type="ECO:0000313" key="3">
    <source>
        <dbReference type="EMBL" id="GAA4427186.1"/>
    </source>
</evidence>
<evidence type="ECO:0000259" key="2">
    <source>
        <dbReference type="Pfam" id="PF09557"/>
    </source>
</evidence>
<feature type="region of interest" description="Disordered" evidence="1">
    <location>
        <begin position="29"/>
        <end position="52"/>
    </location>
</feature>
<feature type="region of interest" description="Disordered" evidence="1">
    <location>
        <begin position="263"/>
        <end position="294"/>
    </location>
</feature>
<dbReference type="Proteomes" id="UP001500552">
    <property type="component" value="Unassembled WGS sequence"/>
</dbReference>
<name>A0ABP8LCN2_9BACT</name>
<accession>A0ABP8LCN2</accession>
<protein>
    <recommendedName>
        <fullName evidence="2">DUF2382 domain-containing protein</fullName>
    </recommendedName>
</protein>
<dbReference type="PANTHER" id="PTHR38463">
    <property type="entry name" value="STRESS RESPONSE PROTEIN YSNF"/>
    <property type="match status" value="1"/>
</dbReference>
<reference evidence="4" key="1">
    <citation type="journal article" date="2019" name="Int. J. Syst. Evol. Microbiol.">
        <title>The Global Catalogue of Microorganisms (GCM) 10K type strain sequencing project: providing services to taxonomists for standard genome sequencing and annotation.</title>
        <authorList>
            <consortium name="The Broad Institute Genomics Platform"/>
            <consortium name="The Broad Institute Genome Sequencing Center for Infectious Disease"/>
            <person name="Wu L."/>
            <person name="Ma J."/>
        </authorList>
    </citation>
    <scope>NUCLEOTIDE SEQUENCE [LARGE SCALE GENOMIC DNA]</scope>
    <source>
        <strain evidence="4">JCM 17926</strain>
    </source>
</reference>
<keyword evidence="4" id="KW-1185">Reference proteome</keyword>
<dbReference type="EMBL" id="BAABHC010000004">
    <property type="protein sequence ID" value="GAA4427186.1"/>
    <property type="molecule type" value="Genomic_DNA"/>
</dbReference>
<feature type="domain" description="DUF2382" evidence="2">
    <location>
        <begin position="144"/>
        <end position="253"/>
    </location>
</feature>
<proteinExistence type="predicted"/>
<sequence length="294" mass="32811">MSHTVVGVFDSSTEAQTAVQHLVSNGITRDRIDVSPQTAANSPGLDRDRDEDNDSIGAFFRNLFGSDERTDHYSKYARNGSVVTVHATSTEEAERAADIMDEDGAVNLDERTTGKGYAAGAAGAAMTDTTRRDLDTTNTDKSIPIIEENLRVGKREVETGGVRVRSRIVEKPVEEHLRLREEHVHVERTPVNRAATPADLNSFKEGDISLTEHAEIPMVDKEARVVEEVRIGKDVEEHVENIHETVRKTDVDIDKLSSDELRNRRTDMDADANLTDEELRRRRMNTGPDRPKTL</sequence>
<evidence type="ECO:0000256" key="1">
    <source>
        <dbReference type="SAM" id="MobiDB-lite"/>
    </source>
</evidence>
<evidence type="ECO:0000313" key="4">
    <source>
        <dbReference type="Proteomes" id="UP001500552"/>
    </source>
</evidence>
<dbReference type="InterPro" id="IPR052967">
    <property type="entry name" value="Stress_Response_Assoc"/>
</dbReference>
<dbReference type="PANTHER" id="PTHR38463:SF1">
    <property type="entry name" value="STRESS RESPONSE PROTEIN YSNF"/>
    <property type="match status" value="1"/>
</dbReference>
<gene>
    <name evidence="3" type="ORF">GCM10023188_09980</name>
</gene>
<dbReference type="InterPro" id="IPR019060">
    <property type="entry name" value="DUF2382"/>
</dbReference>
<organism evidence="3 4">
    <name type="scientific">Pontibacter saemangeumensis</name>
    <dbReference type="NCBI Taxonomy" id="1084525"/>
    <lineage>
        <taxon>Bacteria</taxon>
        <taxon>Pseudomonadati</taxon>
        <taxon>Bacteroidota</taxon>
        <taxon>Cytophagia</taxon>
        <taxon>Cytophagales</taxon>
        <taxon>Hymenobacteraceae</taxon>
        <taxon>Pontibacter</taxon>
    </lineage>
</organism>